<dbReference type="WBParaSite" id="Pan_g24178.t1">
    <property type="protein sequence ID" value="Pan_g24178.t1"/>
    <property type="gene ID" value="Pan_g24178"/>
</dbReference>
<keyword evidence="7 8" id="KW-0472">Membrane</keyword>
<evidence type="ECO:0000313" key="10">
    <source>
        <dbReference type="WBParaSite" id="Pan_g24178.t1"/>
    </source>
</evidence>
<evidence type="ECO:0000256" key="5">
    <source>
        <dbReference type="ARBA" id="ARBA00022692"/>
    </source>
</evidence>
<reference evidence="9" key="1">
    <citation type="journal article" date="2013" name="Genetics">
        <title>The draft genome and transcriptome of Panagrellus redivivus are shaped by the harsh demands of a free-living lifestyle.</title>
        <authorList>
            <person name="Srinivasan J."/>
            <person name="Dillman A.R."/>
            <person name="Macchietto M.G."/>
            <person name="Heikkinen L."/>
            <person name="Lakso M."/>
            <person name="Fracchia K.M."/>
            <person name="Antoshechkin I."/>
            <person name="Mortazavi A."/>
            <person name="Wong G."/>
            <person name="Sternberg P.W."/>
        </authorList>
    </citation>
    <scope>NUCLEOTIDE SEQUENCE [LARGE SCALE GENOMIC DNA]</scope>
    <source>
        <strain evidence="9">MT8872</strain>
    </source>
</reference>
<dbReference type="GO" id="GO:0016020">
    <property type="term" value="C:membrane"/>
    <property type="evidence" value="ECO:0007669"/>
    <property type="project" value="UniProtKB-SubCell"/>
</dbReference>
<accession>A0A7E4VSZ3</accession>
<keyword evidence="3 8" id="KW-0328">Glycosyltransferase</keyword>
<dbReference type="InterPro" id="IPR052012">
    <property type="entry name" value="GTase_92"/>
</dbReference>
<dbReference type="AlphaFoldDB" id="A0A7E4VSZ3"/>
<dbReference type="GO" id="GO:0016757">
    <property type="term" value="F:glycosyltransferase activity"/>
    <property type="evidence" value="ECO:0007669"/>
    <property type="project" value="UniProtKB-UniRule"/>
</dbReference>
<protein>
    <recommendedName>
        <fullName evidence="8">Glycosyltransferase family 92 protein</fullName>
        <ecNumber evidence="8">2.4.1.-</ecNumber>
    </recommendedName>
</protein>
<sequence>MFHYDVRSSKKDCQPRLYLGPKLTVMGQVVSCIAFMALFVIFYTSRSEPQHISIISATYFKNSSIYPQNTMVVLFNSQRAWIPQKSLVCKSFIQASDQDKRKASDPVKLKELAHVQYMTLPTFVCSWNAYVITCPVVENPTGFALTDTGIRSRQVSIPFRKAVTENLGLVACFSPLFYFERWQVMFPSLEIYRQFGVSRQVYYIQSIREEIYELLQAYKYADAVDIEPWTIMEFGDTKHSVKDPNLELEWRNQAGAHTDCYLKYREAAEFIIISDIDDVLIPRHGSYLHELHSLVNQYPSAAAFTFGRYNTAIQSDIGPDHYSLQNLLDNARITMSQREDGKSVVRTSAVQTVWIHWPAIIKEGYKVVSVDEGFDFMVHLRNWTNTQPNVNSFTKDEISLHTVILSQNVSKLSYESARFISMYAKKEFKALPDDSVYYKLIEKCYNEMFYSRARRPAQCPGPARCKLPTNLPGIGCAVAEVTTMHSPINDYAIVHFPQTEKKIVIHSDGCRSY</sequence>
<evidence type="ECO:0000256" key="4">
    <source>
        <dbReference type="ARBA" id="ARBA00022679"/>
    </source>
</evidence>
<dbReference type="EC" id="2.4.1.-" evidence="8"/>
<evidence type="ECO:0000256" key="3">
    <source>
        <dbReference type="ARBA" id="ARBA00022676"/>
    </source>
</evidence>
<evidence type="ECO:0000313" key="9">
    <source>
        <dbReference type="Proteomes" id="UP000492821"/>
    </source>
</evidence>
<name>A0A7E4VSZ3_PANRE</name>
<dbReference type="PANTHER" id="PTHR21645:SF2">
    <property type="entry name" value="GLYCOSYLTRANSFERASE FAMILY 92 PROTEIN F59C6.8"/>
    <property type="match status" value="1"/>
</dbReference>
<evidence type="ECO:0000256" key="2">
    <source>
        <dbReference type="ARBA" id="ARBA00007647"/>
    </source>
</evidence>
<evidence type="ECO:0000256" key="7">
    <source>
        <dbReference type="ARBA" id="ARBA00023136"/>
    </source>
</evidence>
<comment type="similarity">
    <text evidence="2 8">Belongs to the glycosyltransferase 92 family.</text>
</comment>
<dbReference type="PANTHER" id="PTHR21645">
    <property type="entry name" value="GLYCOSYLTRANSFERASE FAMILY 92 PROTEIN"/>
    <property type="match status" value="1"/>
</dbReference>
<evidence type="ECO:0000256" key="8">
    <source>
        <dbReference type="RuleBase" id="RU366017"/>
    </source>
</evidence>
<keyword evidence="5 8" id="KW-0812">Transmembrane</keyword>
<evidence type="ECO:0000256" key="6">
    <source>
        <dbReference type="ARBA" id="ARBA00022989"/>
    </source>
</evidence>
<comment type="subcellular location">
    <subcellularLocation>
        <location evidence="1">Membrane</location>
        <topology evidence="1">Single-pass membrane protein</topology>
    </subcellularLocation>
</comment>
<evidence type="ECO:0000256" key="1">
    <source>
        <dbReference type="ARBA" id="ARBA00004167"/>
    </source>
</evidence>
<keyword evidence="6 8" id="KW-1133">Transmembrane helix</keyword>
<dbReference type="Pfam" id="PF01697">
    <property type="entry name" value="Glyco_transf_92"/>
    <property type="match status" value="1"/>
</dbReference>
<organism evidence="9 10">
    <name type="scientific">Panagrellus redivivus</name>
    <name type="common">Microworm</name>
    <dbReference type="NCBI Taxonomy" id="6233"/>
    <lineage>
        <taxon>Eukaryota</taxon>
        <taxon>Metazoa</taxon>
        <taxon>Ecdysozoa</taxon>
        <taxon>Nematoda</taxon>
        <taxon>Chromadorea</taxon>
        <taxon>Rhabditida</taxon>
        <taxon>Tylenchina</taxon>
        <taxon>Panagrolaimomorpha</taxon>
        <taxon>Panagrolaimoidea</taxon>
        <taxon>Panagrolaimidae</taxon>
        <taxon>Panagrellus</taxon>
    </lineage>
</organism>
<dbReference type="InterPro" id="IPR008166">
    <property type="entry name" value="Glyco_transf_92"/>
</dbReference>
<reference evidence="10" key="2">
    <citation type="submission" date="2020-10" db="UniProtKB">
        <authorList>
            <consortium name="WormBaseParasite"/>
        </authorList>
    </citation>
    <scope>IDENTIFICATION</scope>
</reference>
<dbReference type="Proteomes" id="UP000492821">
    <property type="component" value="Unassembled WGS sequence"/>
</dbReference>
<keyword evidence="4 8" id="KW-0808">Transferase</keyword>
<feature type="transmembrane region" description="Helical" evidence="8">
    <location>
        <begin position="25"/>
        <end position="44"/>
    </location>
</feature>
<keyword evidence="9" id="KW-1185">Reference proteome</keyword>
<proteinExistence type="inferred from homology"/>